<evidence type="ECO:0000256" key="2">
    <source>
        <dbReference type="ARBA" id="ARBA00023239"/>
    </source>
</evidence>
<dbReference type="InterPro" id="IPR002762">
    <property type="entry name" value="CbiX-like"/>
</dbReference>
<name>A0ABW2Y132_9ACTN</name>
<evidence type="ECO:0000256" key="1">
    <source>
        <dbReference type="ARBA" id="ARBA00022723"/>
    </source>
</evidence>
<dbReference type="PANTHER" id="PTHR33542">
    <property type="entry name" value="SIROHYDROCHLORIN FERROCHELATASE, CHLOROPLASTIC"/>
    <property type="match status" value="1"/>
</dbReference>
<evidence type="ECO:0000313" key="4">
    <source>
        <dbReference type="Proteomes" id="UP001597063"/>
    </source>
</evidence>
<dbReference type="PANTHER" id="PTHR33542:SF5">
    <property type="entry name" value="FERROCHELATASE CHE1"/>
    <property type="match status" value="1"/>
</dbReference>
<reference evidence="4" key="1">
    <citation type="journal article" date="2019" name="Int. J. Syst. Evol. Microbiol.">
        <title>The Global Catalogue of Microorganisms (GCM) 10K type strain sequencing project: providing services to taxonomists for standard genome sequencing and annotation.</title>
        <authorList>
            <consortium name="The Broad Institute Genomics Platform"/>
            <consortium name="The Broad Institute Genome Sequencing Center for Infectious Disease"/>
            <person name="Wu L."/>
            <person name="Ma J."/>
        </authorList>
    </citation>
    <scope>NUCLEOTIDE SEQUENCE [LARGE SCALE GENOMIC DNA]</scope>
    <source>
        <strain evidence="4">JCM 9371</strain>
    </source>
</reference>
<gene>
    <name evidence="3" type="ORF">ACFQZM_41355</name>
</gene>
<sequence length="241" mass="24904">MADGRGSAAPALLAVAHGTRDPAGPIAVRELLRRVRAIRPWVRVVEAYGELSAPSLEEAAAGLEGPVVVVPLLLARGYHALIDIPDRAARLLPGSVTARPLGPDGLLAAALAERLRAGPPLRRSDAVVLGAAGSADPAGAADVRAAARLLARRLRRPVPFGFVAAGGPELAEVVAGRRRRGAGRVAVASYVLAPGRFHDRMLACGADSVTGPIGAHDATARLVLRRYDEARLRAGAAISVR</sequence>
<dbReference type="SUPFAM" id="SSF53800">
    <property type="entry name" value="Chelatase"/>
    <property type="match status" value="1"/>
</dbReference>
<keyword evidence="2" id="KW-0456">Lyase</keyword>
<dbReference type="Proteomes" id="UP001597063">
    <property type="component" value="Unassembled WGS sequence"/>
</dbReference>
<dbReference type="Pfam" id="PF01903">
    <property type="entry name" value="CbiX"/>
    <property type="match status" value="2"/>
</dbReference>
<dbReference type="RefSeq" id="WP_378325597.1">
    <property type="nucleotide sequence ID" value="NZ_JBHTGP010000026.1"/>
</dbReference>
<proteinExistence type="predicted"/>
<dbReference type="InterPro" id="IPR050963">
    <property type="entry name" value="Sirohydro_Cobaltochel/CbiX"/>
</dbReference>
<dbReference type="CDD" id="cd03416">
    <property type="entry name" value="CbiX_SirB_N"/>
    <property type="match status" value="1"/>
</dbReference>
<dbReference type="EMBL" id="JBHTGP010000026">
    <property type="protein sequence ID" value="MFD0690997.1"/>
    <property type="molecule type" value="Genomic_DNA"/>
</dbReference>
<protein>
    <submittedName>
        <fullName evidence="3">Sirohydrochlorin chelatase</fullName>
    </submittedName>
</protein>
<evidence type="ECO:0000313" key="3">
    <source>
        <dbReference type="EMBL" id="MFD0690997.1"/>
    </source>
</evidence>
<accession>A0ABW2Y132</accession>
<keyword evidence="1" id="KW-0479">Metal-binding</keyword>
<dbReference type="Gene3D" id="3.40.50.1400">
    <property type="match status" value="2"/>
</dbReference>
<organism evidence="3 4">
    <name type="scientific">Actinomadura fibrosa</name>
    <dbReference type="NCBI Taxonomy" id="111802"/>
    <lineage>
        <taxon>Bacteria</taxon>
        <taxon>Bacillati</taxon>
        <taxon>Actinomycetota</taxon>
        <taxon>Actinomycetes</taxon>
        <taxon>Streptosporangiales</taxon>
        <taxon>Thermomonosporaceae</taxon>
        <taxon>Actinomadura</taxon>
    </lineage>
</organism>
<comment type="caution">
    <text evidence="3">The sequence shown here is derived from an EMBL/GenBank/DDBJ whole genome shotgun (WGS) entry which is preliminary data.</text>
</comment>
<keyword evidence="4" id="KW-1185">Reference proteome</keyword>